<gene>
    <name evidence="2" type="ORF">C900_02697</name>
</gene>
<dbReference type="InterPro" id="IPR011008">
    <property type="entry name" value="Dimeric_a/b-barrel"/>
</dbReference>
<keyword evidence="3" id="KW-1185">Reference proteome</keyword>
<reference evidence="2 3" key="1">
    <citation type="submission" date="2012-12" db="EMBL/GenBank/DDBJ databases">
        <title>Genome assembly of Fulvivirga imtechensis AK7.</title>
        <authorList>
            <person name="Nupur N."/>
            <person name="Khatri I."/>
            <person name="Kumar R."/>
            <person name="Subramanian S."/>
            <person name="Pinnaka A."/>
        </authorList>
    </citation>
    <scope>NUCLEOTIDE SEQUENCE [LARGE SCALE GENOMIC DNA]</scope>
    <source>
        <strain evidence="2 3">AK7</strain>
    </source>
</reference>
<accession>L8K2D4</accession>
<dbReference type="Pfam" id="PF03992">
    <property type="entry name" value="ABM"/>
    <property type="match status" value="1"/>
</dbReference>
<evidence type="ECO:0000313" key="2">
    <source>
        <dbReference type="EMBL" id="ELR73612.1"/>
    </source>
</evidence>
<dbReference type="InterPro" id="IPR007138">
    <property type="entry name" value="ABM_dom"/>
</dbReference>
<dbReference type="EMBL" id="AMZN01000004">
    <property type="protein sequence ID" value="ELR73612.1"/>
    <property type="molecule type" value="Genomic_DNA"/>
</dbReference>
<evidence type="ECO:0000313" key="3">
    <source>
        <dbReference type="Proteomes" id="UP000011135"/>
    </source>
</evidence>
<dbReference type="AlphaFoldDB" id="L8K2D4"/>
<dbReference type="Gene3D" id="3.30.70.100">
    <property type="match status" value="1"/>
</dbReference>
<organism evidence="2 3">
    <name type="scientific">Fulvivirga imtechensis AK7</name>
    <dbReference type="NCBI Taxonomy" id="1237149"/>
    <lineage>
        <taxon>Bacteria</taxon>
        <taxon>Pseudomonadati</taxon>
        <taxon>Bacteroidota</taxon>
        <taxon>Cytophagia</taxon>
        <taxon>Cytophagales</taxon>
        <taxon>Fulvivirgaceae</taxon>
        <taxon>Fulvivirga</taxon>
    </lineage>
</organism>
<evidence type="ECO:0000259" key="1">
    <source>
        <dbReference type="PROSITE" id="PS51725"/>
    </source>
</evidence>
<feature type="domain" description="ABM" evidence="1">
    <location>
        <begin position="1"/>
        <end position="85"/>
    </location>
</feature>
<dbReference type="STRING" id="1237149.C900_02697"/>
<name>L8K2D4_9BACT</name>
<dbReference type="SUPFAM" id="SSF54909">
    <property type="entry name" value="Dimeric alpha+beta barrel"/>
    <property type="match status" value="1"/>
</dbReference>
<proteinExistence type="predicted"/>
<dbReference type="Proteomes" id="UP000011135">
    <property type="component" value="Unassembled WGS sequence"/>
</dbReference>
<sequence length="92" mass="10905">MTFKKEETDNFLKVFNYSKQQIRAFPGCRHLELHQDYNKDHIYVTYSIWDNEDALNAYRQSELFESVWAKTKALFADKPVAFSHKQVLTVNG</sequence>
<protein>
    <recommendedName>
        <fullName evidence="1">ABM domain-containing protein</fullName>
    </recommendedName>
</protein>
<dbReference type="eggNOG" id="COG1359">
    <property type="taxonomic scope" value="Bacteria"/>
</dbReference>
<dbReference type="PROSITE" id="PS51725">
    <property type="entry name" value="ABM"/>
    <property type="match status" value="1"/>
</dbReference>
<comment type="caution">
    <text evidence="2">The sequence shown here is derived from an EMBL/GenBank/DDBJ whole genome shotgun (WGS) entry which is preliminary data.</text>
</comment>